<feature type="transmembrane region" description="Helical" evidence="1">
    <location>
        <begin position="12"/>
        <end position="30"/>
    </location>
</feature>
<dbReference type="Pfam" id="PF00990">
    <property type="entry name" value="GGDEF"/>
    <property type="match status" value="1"/>
</dbReference>
<evidence type="ECO:0000256" key="1">
    <source>
        <dbReference type="SAM" id="Phobius"/>
    </source>
</evidence>
<evidence type="ECO:0000259" key="3">
    <source>
        <dbReference type="PROSITE" id="PS50887"/>
    </source>
</evidence>
<dbReference type="Gene3D" id="3.30.70.270">
    <property type="match status" value="1"/>
</dbReference>
<dbReference type="Gene3D" id="3.20.20.450">
    <property type="entry name" value="EAL domain"/>
    <property type="match status" value="1"/>
</dbReference>
<evidence type="ECO:0000313" key="5">
    <source>
        <dbReference type="Proteomes" id="UP001500416"/>
    </source>
</evidence>
<comment type="caution">
    <text evidence="4">The sequence shown here is derived from an EMBL/GenBank/DDBJ whole genome shotgun (WGS) entry which is preliminary data.</text>
</comment>
<dbReference type="InterPro" id="IPR052155">
    <property type="entry name" value="Biofilm_reg_signaling"/>
</dbReference>
<dbReference type="Proteomes" id="UP001500416">
    <property type="component" value="Unassembled WGS sequence"/>
</dbReference>
<dbReference type="InterPro" id="IPR000160">
    <property type="entry name" value="GGDEF_dom"/>
</dbReference>
<dbReference type="NCBIfam" id="TIGR00254">
    <property type="entry name" value="GGDEF"/>
    <property type="match status" value="1"/>
</dbReference>
<keyword evidence="1" id="KW-0472">Membrane</keyword>
<feature type="transmembrane region" description="Helical" evidence="1">
    <location>
        <begin position="108"/>
        <end position="130"/>
    </location>
</feature>
<dbReference type="PANTHER" id="PTHR44757:SF2">
    <property type="entry name" value="BIOFILM ARCHITECTURE MAINTENANCE PROTEIN MBAA"/>
    <property type="match status" value="1"/>
</dbReference>
<dbReference type="PANTHER" id="PTHR44757">
    <property type="entry name" value="DIGUANYLATE CYCLASE DGCP"/>
    <property type="match status" value="1"/>
</dbReference>
<dbReference type="SMART" id="SM00052">
    <property type="entry name" value="EAL"/>
    <property type="match status" value="1"/>
</dbReference>
<keyword evidence="5" id="KW-1185">Reference proteome</keyword>
<evidence type="ECO:0000313" key="4">
    <source>
        <dbReference type="EMBL" id="GAA0244706.1"/>
    </source>
</evidence>
<gene>
    <name evidence="4" type="ORF">GCM10010492_50020</name>
</gene>
<dbReference type="EMBL" id="BAAABU010000013">
    <property type="protein sequence ID" value="GAA0244706.1"/>
    <property type="molecule type" value="Genomic_DNA"/>
</dbReference>
<dbReference type="CDD" id="cd01948">
    <property type="entry name" value="EAL"/>
    <property type="match status" value="1"/>
</dbReference>
<dbReference type="InterPro" id="IPR001633">
    <property type="entry name" value="EAL_dom"/>
</dbReference>
<dbReference type="PROSITE" id="PS50887">
    <property type="entry name" value="GGDEF"/>
    <property type="match status" value="1"/>
</dbReference>
<dbReference type="InterPro" id="IPR029787">
    <property type="entry name" value="Nucleotide_cyclase"/>
</dbReference>
<name>A0ABN0UB29_9PSEU</name>
<organism evidence="4 5">
    <name type="scientific">Saccharothrix mutabilis subsp. mutabilis</name>
    <dbReference type="NCBI Taxonomy" id="66855"/>
    <lineage>
        <taxon>Bacteria</taxon>
        <taxon>Bacillati</taxon>
        <taxon>Actinomycetota</taxon>
        <taxon>Actinomycetes</taxon>
        <taxon>Pseudonocardiales</taxon>
        <taxon>Pseudonocardiaceae</taxon>
        <taxon>Saccharothrix</taxon>
    </lineage>
</organism>
<feature type="domain" description="GGDEF" evidence="3">
    <location>
        <begin position="312"/>
        <end position="440"/>
    </location>
</feature>
<dbReference type="CDD" id="cd01949">
    <property type="entry name" value="GGDEF"/>
    <property type="match status" value="1"/>
</dbReference>
<sequence length="699" mass="73692">MWPAASVARVRLATLWFCWLGGIAFIAQLLFACSPLGWAAAALAATTLTTWLARPDHDGWTGAAVEALCVATACQVLDSVQPIIGFLFAVTIRRSLVGGGDEALPVKAVGAVAGYLVGSGVAVVGAAGAWRDGLTVEGAMPALLPLIGLVVAVTALHQTARAARLAQEALLRADESGRMVHAVLRAGPVGIAVLDGAGVAAMCNERAERLLAPHGGRVPCEHEPDITTCARGCAEPTGRPVEVHLGAQVLALHTAAVPLSDGDHLVVAAVDITDQRTLQDQLRLRSERDELTGLISRSHFLELLDRELTRSHPVALLVVDLDGFKEVNDRGGHAVGDAHLRTAADRIRTAVAGTGAVARLGGDEFAVLVAHHDNDDAVTLARTVLTALADATADDPMRASIGIATSAPAPEAGETLLRDADIAMYAAKRDGGNRVRVFDRRLGDQVRARQQAEDDLRAALGTDQFVVHYQPIVALDDQRVTGAEALARWQRPGHGLTPPQEFIPLAEETGMIVPLGRHVLSSACTRAAGWQSAGRPLGVTVNVSTRQLADTGFAADVTALLASTGLDPHLLTIEVTESVWADEAAMRVLTGIRETGVRVALDDFGTGYSSLSYLQRYPFDVIKIDKSFTWSLEDPRTGGVVRCIIDLAGAFGATTVAEGVETVEQADWLRAAGCGYAQGFLYGRPSAVQDEWTATGTRP</sequence>
<proteinExistence type="predicted"/>
<dbReference type="Pfam" id="PF00563">
    <property type="entry name" value="EAL"/>
    <property type="match status" value="1"/>
</dbReference>
<dbReference type="SUPFAM" id="SSF55073">
    <property type="entry name" value="Nucleotide cyclase"/>
    <property type="match status" value="1"/>
</dbReference>
<dbReference type="InterPro" id="IPR035919">
    <property type="entry name" value="EAL_sf"/>
</dbReference>
<dbReference type="SUPFAM" id="SSF141868">
    <property type="entry name" value="EAL domain-like"/>
    <property type="match status" value="1"/>
</dbReference>
<dbReference type="InterPro" id="IPR043128">
    <property type="entry name" value="Rev_trsase/Diguanyl_cyclase"/>
</dbReference>
<accession>A0ABN0UB29</accession>
<feature type="transmembrane region" description="Helical" evidence="1">
    <location>
        <begin position="142"/>
        <end position="160"/>
    </location>
</feature>
<feature type="domain" description="EAL" evidence="2">
    <location>
        <begin position="449"/>
        <end position="699"/>
    </location>
</feature>
<dbReference type="SMART" id="SM00267">
    <property type="entry name" value="GGDEF"/>
    <property type="match status" value="1"/>
</dbReference>
<protein>
    <submittedName>
        <fullName evidence="4">Uncharacterized protein</fullName>
    </submittedName>
</protein>
<keyword evidence="1" id="KW-0812">Transmembrane</keyword>
<dbReference type="PROSITE" id="PS50883">
    <property type="entry name" value="EAL"/>
    <property type="match status" value="1"/>
</dbReference>
<evidence type="ECO:0000259" key="2">
    <source>
        <dbReference type="PROSITE" id="PS50883"/>
    </source>
</evidence>
<reference evidence="4 5" key="1">
    <citation type="journal article" date="2019" name="Int. J. Syst. Evol. Microbiol.">
        <title>The Global Catalogue of Microorganisms (GCM) 10K type strain sequencing project: providing services to taxonomists for standard genome sequencing and annotation.</title>
        <authorList>
            <consortium name="The Broad Institute Genomics Platform"/>
            <consortium name="The Broad Institute Genome Sequencing Center for Infectious Disease"/>
            <person name="Wu L."/>
            <person name="Ma J."/>
        </authorList>
    </citation>
    <scope>NUCLEOTIDE SEQUENCE [LARGE SCALE GENOMIC DNA]</scope>
    <source>
        <strain evidence="4 5">JCM 3380</strain>
    </source>
</reference>
<keyword evidence="1" id="KW-1133">Transmembrane helix</keyword>